<evidence type="ECO:0000256" key="11">
    <source>
        <dbReference type="ARBA" id="ARBA00022989"/>
    </source>
</evidence>
<evidence type="ECO:0000259" key="14">
    <source>
        <dbReference type="PROSITE" id="PS50109"/>
    </source>
</evidence>
<keyword evidence="7 13" id="KW-0812">Transmembrane</keyword>
<evidence type="ECO:0000256" key="12">
    <source>
        <dbReference type="ARBA" id="ARBA00023012"/>
    </source>
</evidence>
<keyword evidence="12" id="KW-0902">Two-component regulatory system</keyword>
<dbReference type="CDD" id="cd00082">
    <property type="entry name" value="HisKA"/>
    <property type="match status" value="1"/>
</dbReference>
<dbReference type="RefSeq" id="WP_322467436.1">
    <property type="nucleotide sequence ID" value="NZ_JAXOJX010000050.1"/>
</dbReference>
<reference evidence="15 16" key="1">
    <citation type="submission" date="2023-11" db="EMBL/GenBank/DDBJ databases">
        <title>Draft genome of Azohydromonas lata strain H1 (DSM1123), a polyhydroxyalkanoate producer.</title>
        <authorList>
            <person name="Traversa D."/>
            <person name="D'Addabbo P."/>
            <person name="Pazzani C."/>
            <person name="Manzari C."/>
            <person name="Chiara M."/>
            <person name="Scrascia M."/>
        </authorList>
    </citation>
    <scope>NUCLEOTIDE SEQUENCE [LARGE SCALE GENOMIC DNA]</scope>
    <source>
        <strain evidence="15 16">H1</strain>
    </source>
</reference>
<keyword evidence="6" id="KW-0808">Transferase</keyword>
<keyword evidence="13" id="KW-0472">Membrane</keyword>
<evidence type="ECO:0000256" key="13">
    <source>
        <dbReference type="SAM" id="Phobius"/>
    </source>
</evidence>
<comment type="catalytic activity">
    <reaction evidence="1">
        <text>ATP + protein L-histidine = ADP + protein N-phospho-L-histidine.</text>
        <dbReference type="EC" id="2.7.13.3"/>
    </reaction>
</comment>
<evidence type="ECO:0000256" key="6">
    <source>
        <dbReference type="ARBA" id="ARBA00022679"/>
    </source>
</evidence>
<keyword evidence="8" id="KW-0547">Nucleotide-binding</keyword>
<dbReference type="InterPro" id="IPR003594">
    <property type="entry name" value="HATPase_dom"/>
</dbReference>
<feature type="transmembrane region" description="Helical" evidence="13">
    <location>
        <begin position="209"/>
        <end position="230"/>
    </location>
</feature>
<dbReference type="EC" id="2.7.13.3" evidence="3"/>
<dbReference type="SUPFAM" id="SSF47384">
    <property type="entry name" value="Homodimeric domain of signal transducing histidine kinase"/>
    <property type="match status" value="1"/>
</dbReference>
<evidence type="ECO:0000256" key="4">
    <source>
        <dbReference type="ARBA" id="ARBA00022475"/>
    </source>
</evidence>
<feature type="domain" description="Histidine kinase" evidence="14">
    <location>
        <begin position="259"/>
        <end position="463"/>
    </location>
</feature>
<gene>
    <name evidence="15" type="ORF">SM757_24735</name>
</gene>
<evidence type="ECO:0000256" key="7">
    <source>
        <dbReference type="ARBA" id="ARBA00022692"/>
    </source>
</evidence>
<name>A0ABU5ILL6_9BURK</name>
<dbReference type="GO" id="GO:0005524">
    <property type="term" value="F:ATP binding"/>
    <property type="evidence" value="ECO:0007669"/>
    <property type="project" value="UniProtKB-KW"/>
</dbReference>
<evidence type="ECO:0000256" key="9">
    <source>
        <dbReference type="ARBA" id="ARBA00022777"/>
    </source>
</evidence>
<dbReference type="Proteomes" id="UP001293718">
    <property type="component" value="Unassembled WGS sequence"/>
</dbReference>
<sequence>MTAPAFLAALWAPLQLAGRLNLLHRFSLVSFIAVALVSVAQAALLARYIESQLLRHDAELSRQLVQSIVDTQGVQDYFERGEASGSRAGFEEFFGHIAAMPDVLRANVWGPDARVLWSSDPALIGRRFEHNDELEEALQGHTVVHRGQVSGDQPVGKAEHERLARTQTHFVENYLPVYPSAMDAGPPIGVVELYRLPSSLNAVLRSSALMVWASAIAGGVVLYLSTLGLVRRASRLMQQQRARMVEAEALALVGEIAASVAHSIRNPLASIRSGAELQVELGAEAPGEIARETVAHVDRIEHLVRTLLSYTRQPGEVQGTAEVAPALREAAERFAPSFSAQGKQFTFEAGAALPPVHGEAVVLVQLVNSLLANALEATAAGDRVVLRACTEGDHVVVEVTDSGPGIEAQRLVDVFKPFHTSKPRGLGMGLALVKRALQRLGGDVDIDSRPGCTRARMRLRRADTVQGETPWRRPS</sequence>
<evidence type="ECO:0000256" key="8">
    <source>
        <dbReference type="ARBA" id="ARBA00022741"/>
    </source>
</evidence>
<dbReference type="SMART" id="SM00387">
    <property type="entry name" value="HATPase_c"/>
    <property type="match status" value="1"/>
</dbReference>
<dbReference type="Pfam" id="PF00512">
    <property type="entry name" value="HisKA"/>
    <property type="match status" value="1"/>
</dbReference>
<feature type="transmembrane region" description="Helical" evidence="13">
    <location>
        <begin position="27"/>
        <end position="46"/>
    </location>
</feature>
<dbReference type="Gene3D" id="3.30.565.10">
    <property type="entry name" value="Histidine kinase-like ATPase, C-terminal domain"/>
    <property type="match status" value="1"/>
</dbReference>
<evidence type="ECO:0000256" key="10">
    <source>
        <dbReference type="ARBA" id="ARBA00022840"/>
    </source>
</evidence>
<comment type="caution">
    <text evidence="15">The sequence shown here is derived from an EMBL/GenBank/DDBJ whole genome shotgun (WGS) entry which is preliminary data.</text>
</comment>
<dbReference type="Gene3D" id="1.10.287.130">
    <property type="match status" value="1"/>
</dbReference>
<dbReference type="SUPFAM" id="SSF103190">
    <property type="entry name" value="Sensory domain-like"/>
    <property type="match status" value="1"/>
</dbReference>
<keyword evidence="5" id="KW-0597">Phosphoprotein</keyword>
<dbReference type="EMBL" id="JAXOJX010000050">
    <property type="protein sequence ID" value="MDZ5459791.1"/>
    <property type="molecule type" value="Genomic_DNA"/>
</dbReference>
<accession>A0ABU5ILL6</accession>
<protein>
    <recommendedName>
        <fullName evidence="3">histidine kinase</fullName>
        <ecNumber evidence="3">2.7.13.3</ecNumber>
    </recommendedName>
</protein>
<keyword evidence="16" id="KW-1185">Reference proteome</keyword>
<evidence type="ECO:0000256" key="5">
    <source>
        <dbReference type="ARBA" id="ARBA00022553"/>
    </source>
</evidence>
<dbReference type="SMART" id="SM00388">
    <property type="entry name" value="HisKA"/>
    <property type="match status" value="1"/>
</dbReference>
<dbReference type="InterPro" id="IPR003661">
    <property type="entry name" value="HisK_dim/P_dom"/>
</dbReference>
<keyword evidence="9" id="KW-0418">Kinase</keyword>
<evidence type="ECO:0000256" key="1">
    <source>
        <dbReference type="ARBA" id="ARBA00000085"/>
    </source>
</evidence>
<evidence type="ECO:0000313" key="16">
    <source>
        <dbReference type="Proteomes" id="UP001293718"/>
    </source>
</evidence>
<proteinExistence type="predicted"/>
<dbReference type="InterPro" id="IPR004358">
    <property type="entry name" value="Sig_transdc_His_kin-like_C"/>
</dbReference>
<dbReference type="InterPro" id="IPR005467">
    <property type="entry name" value="His_kinase_dom"/>
</dbReference>
<dbReference type="InterPro" id="IPR029151">
    <property type="entry name" value="Sensor-like_sf"/>
</dbReference>
<keyword evidence="10 15" id="KW-0067">ATP-binding</keyword>
<dbReference type="PANTHER" id="PTHR43065">
    <property type="entry name" value="SENSOR HISTIDINE KINASE"/>
    <property type="match status" value="1"/>
</dbReference>
<dbReference type="InterPro" id="IPR036890">
    <property type="entry name" value="HATPase_C_sf"/>
</dbReference>
<comment type="subcellular location">
    <subcellularLocation>
        <location evidence="2">Cell membrane</location>
        <topology evidence="2">Multi-pass membrane protein</topology>
    </subcellularLocation>
</comment>
<dbReference type="Pfam" id="PF02518">
    <property type="entry name" value="HATPase_c"/>
    <property type="match status" value="1"/>
</dbReference>
<dbReference type="SUPFAM" id="SSF55874">
    <property type="entry name" value="ATPase domain of HSP90 chaperone/DNA topoisomerase II/histidine kinase"/>
    <property type="match status" value="1"/>
</dbReference>
<evidence type="ECO:0000256" key="2">
    <source>
        <dbReference type="ARBA" id="ARBA00004651"/>
    </source>
</evidence>
<evidence type="ECO:0000256" key="3">
    <source>
        <dbReference type="ARBA" id="ARBA00012438"/>
    </source>
</evidence>
<dbReference type="PANTHER" id="PTHR43065:SF10">
    <property type="entry name" value="PEROXIDE STRESS-ACTIVATED HISTIDINE KINASE MAK3"/>
    <property type="match status" value="1"/>
</dbReference>
<keyword evidence="4" id="KW-1003">Cell membrane</keyword>
<dbReference type="PRINTS" id="PR00344">
    <property type="entry name" value="BCTRLSENSOR"/>
</dbReference>
<evidence type="ECO:0000313" key="15">
    <source>
        <dbReference type="EMBL" id="MDZ5459791.1"/>
    </source>
</evidence>
<dbReference type="CDD" id="cd00075">
    <property type="entry name" value="HATPase"/>
    <property type="match status" value="1"/>
</dbReference>
<dbReference type="PROSITE" id="PS50109">
    <property type="entry name" value="HIS_KIN"/>
    <property type="match status" value="1"/>
</dbReference>
<organism evidence="15 16">
    <name type="scientific">Azohydromonas lata</name>
    <dbReference type="NCBI Taxonomy" id="45677"/>
    <lineage>
        <taxon>Bacteria</taxon>
        <taxon>Pseudomonadati</taxon>
        <taxon>Pseudomonadota</taxon>
        <taxon>Betaproteobacteria</taxon>
        <taxon>Burkholderiales</taxon>
        <taxon>Sphaerotilaceae</taxon>
        <taxon>Azohydromonas</taxon>
    </lineage>
</organism>
<keyword evidence="11 13" id="KW-1133">Transmembrane helix</keyword>
<dbReference type="InterPro" id="IPR036097">
    <property type="entry name" value="HisK_dim/P_sf"/>
</dbReference>